<evidence type="ECO:0000259" key="10">
    <source>
        <dbReference type="PROSITE" id="PS50850"/>
    </source>
</evidence>
<dbReference type="Gene3D" id="1.20.1250.20">
    <property type="entry name" value="MFS general substrate transporter like domains"/>
    <property type="match status" value="1"/>
</dbReference>
<feature type="domain" description="Major facilitator superfamily (MFS) profile" evidence="10">
    <location>
        <begin position="1"/>
        <end position="388"/>
    </location>
</feature>
<feature type="transmembrane region" description="Helical" evidence="9">
    <location>
        <begin position="337"/>
        <end position="355"/>
    </location>
</feature>
<accession>A0A8G2FXF2</accession>
<evidence type="ECO:0000256" key="6">
    <source>
        <dbReference type="ARBA" id="ARBA00022847"/>
    </source>
</evidence>
<evidence type="ECO:0000313" key="11">
    <source>
        <dbReference type="EMBL" id="SMD31231.1"/>
    </source>
</evidence>
<dbReference type="InterPro" id="IPR011701">
    <property type="entry name" value="MFS"/>
</dbReference>
<comment type="similarity">
    <text evidence="2">Belongs to the major facilitator superfamily. Metabolite:H+ Symporter (MHS) family (TC 2.A.1.6) family.</text>
</comment>
<comment type="subcellular location">
    <subcellularLocation>
        <location evidence="1">Cell membrane</location>
        <topology evidence="1">Multi-pass membrane protein</topology>
    </subcellularLocation>
</comment>
<protein>
    <submittedName>
        <fullName evidence="11">Major Facilitator Superfamily protein</fullName>
    </submittedName>
</protein>
<keyword evidence="8 9" id="KW-0472">Membrane</keyword>
<keyword evidence="12" id="KW-1185">Reference proteome</keyword>
<keyword evidence="7 9" id="KW-1133">Transmembrane helix</keyword>
<dbReference type="EMBL" id="FWYE01000003">
    <property type="protein sequence ID" value="SMD31231.1"/>
    <property type="molecule type" value="Genomic_DNA"/>
</dbReference>
<evidence type="ECO:0000256" key="3">
    <source>
        <dbReference type="ARBA" id="ARBA00022448"/>
    </source>
</evidence>
<dbReference type="PANTHER" id="PTHR43528">
    <property type="entry name" value="ALPHA-KETOGLUTARATE PERMEASE"/>
    <property type="match status" value="1"/>
</dbReference>
<feature type="transmembrane region" description="Helical" evidence="9">
    <location>
        <begin position="212"/>
        <end position="229"/>
    </location>
</feature>
<dbReference type="InterPro" id="IPR020846">
    <property type="entry name" value="MFS_dom"/>
</dbReference>
<dbReference type="PROSITE" id="PS50850">
    <property type="entry name" value="MFS"/>
    <property type="match status" value="1"/>
</dbReference>
<feature type="transmembrane region" description="Helical" evidence="9">
    <location>
        <begin position="82"/>
        <end position="104"/>
    </location>
</feature>
<feature type="transmembrane region" description="Helical" evidence="9">
    <location>
        <begin position="361"/>
        <end position="383"/>
    </location>
</feature>
<keyword evidence="4" id="KW-1003">Cell membrane</keyword>
<evidence type="ECO:0000256" key="1">
    <source>
        <dbReference type="ARBA" id="ARBA00004651"/>
    </source>
</evidence>
<feature type="transmembrane region" description="Helical" evidence="9">
    <location>
        <begin position="150"/>
        <end position="167"/>
    </location>
</feature>
<feature type="transmembrane region" description="Helical" evidence="9">
    <location>
        <begin position="53"/>
        <end position="70"/>
    </location>
</feature>
<evidence type="ECO:0000256" key="7">
    <source>
        <dbReference type="ARBA" id="ARBA00022989"/>
    </source>
</evidence>
<organism evidence="11 12">
    <name type="scientific">Picrophilus torridus (strain ATCC 700027 / DSM 9790 / JCM 10055 / NBRC 100828 / KAW 2/3)</name>
    <dbReference type="NCBI Taxonomy" id="1122961"/>
    <lineage>
        <taxon>Archaea</taxon>
        <taxon>Methanobacteriati</taxon>
        <taxon>Thermoplasmatota</taxon>
        <taxon>Thermoplasmata</taxon>
        <taxon>Thermoplasmatales</taxon>
        <taxon>Picrophilaceae</taxon>
        <taxon>Picrophilus</taxon>
    </lineage>
</organism>
<dbReference type="AlphaFoldDB" id="A0A8G2FXF2"/>
<evidence type="ECO:0000256" key="5">
    <source>
        <dbReference type="ARBA" id="ARBA00022692"/>
    </source>
</evidence>
<evidence type="ECO:0000256" key="2">
    <source>
        <dbReference type="ARBA" id="ARBA00008240"/>
    </source>
</evidence>
<dbReference type="PROSITE" id="PS00216">
    <property type="entry name" value="SUGAR_TRANSPORT_1"/>
    <property type="match status" value="1"/>
</dbReference>
<feature type="transmembrane region" description="Helical" evidence="9">
    <location>
        <begin position="110"/>
        <end position="129"/>
    </location>
</feature>
<keyword evidence="3" id="KW-0813">Transport</keyword>
<evidence type="ECO:0000313" key="12">
    <source>
        <dbReference type="Proteomes" id="UP000192315"/>
    </source>
</evidence>
<dbReference type="GO" id="GO:0015293">
    <property type="term" value="F:symporter activity"/>
    <property type="evidence" value="ECO:0007669"/>
    <property type="project" value="UniProtKB-KW"/>
</dbReference>
<dbReference type="GO" id="GO:0005886">
    <property type="term" value="C:plasma membrane"/>
    <property type="evidence" value="ECO:0007669"/>
    <property type="project" value="UniProtKB-SubCell"/>
</dbReference>
<dbReference type="Proteomes" id="UP000192315">
    <property type="component" value="Unassembled WGS sequence"/>
</dbReference>
<proteinExistence type="inferred from homology"/>
<dbReference type="InterPro" id="IPR005829">
    <property type="entry name" value="Sugar_transporter_CS"/>
</dbReference>
<feature type="transmembrane region" description="Helical" evidence="9">
    <location>
        <begin position="241"/>
        <end position="265"/>
    </location>
</feature>
<feature type="transmembrane region" description="Helical" evidence="9">
    <location>
        <begin position="296"/>
        <end position="316"/>
    </location>
</feature>
<dbReference type="PANTHER" id="PTHR43528:SF1">
    <property type="entry name" value="ALPHA-KETOGLUTARATE PERMEASE"/>
    <property type="match status" value="1"/>
</dbReference>
<feature type="transmembrane region" description="Helical" evidence="9">
    <location>
        <begin position="173"/>
        <end position="191"/>
    </location>
</feature>
<feature type="transmembrane region" description="Helical" evidence="9">
    <location>
        <begin position="21"/>
        <end position="47"/>
    </location>
</feature>
<evidence type="ECO:0000256" key="8">
    <source>
        <dbReference type="ARBA" id="ARBA00023136"/>
    </source>
</evidence>
<reference evidence="11 12" key="1">
    <citation type="submission" date="2017-04" db="EMBL/GenBank/DDBJ databases">
        <authorList>
            <person name="Varghese N."/>
            <person name="Submissions S."/>
        </authorList>
    </citation>
    <scope>NUCLEOTIDE SEQUENCE [LARGE SCALE GENOMIC DNA]</scope>
    <source>
        <strain evidence="11 12">DSM 9789</strain>
    </source>
</reference>
<keyword evidence="5 9" id="KW-0812">Transmembrane</keyword>
<dbReference type="InterPro" id="IPR036259">
    <property type="entry name" value="MFS_trans_sf"/>
</dbReference>
<dbReference type="InterPro" id="IPR051084">
    <property type="entry name" value="H+-coupled_symporters"/>
</dbReference>
<dbReference type="Pfam" id="PF07690">
    <property type="entry name" value="MFS_1"/>
    <property type="match status" value="1"/>
</dbReference>
<sequence length="393" mass="44048">MELNVDIYEKRSWDYLDSVSIIALASSFFMWGVALSIAPLITTWPFIPVKYDVFIIATSPAGLLFGNLFLGIFSDRFGRKRLFMLTVVITAIGLLIIALSYSLLLIIPGIFMAEFGLGGDETVSLAYIAEMLPKRYRGTAIAETTNMANIAITIMAGIFIFVNYSLYNEKVSLLIIAILGFIIAFFSRLKIRESIRWEAYHKEKPDKNLFRYLPLGFMGIAIIVGFAFSDLVLGPFEFPKYSAIIIFFSVLAESLTGIIAGLILGRSKRKNLALFGFTGLFVSWLFLVIFLKDVLFSISLLIIILIINGVTGEFGWMARGMLEPENFLTSFRGTGVGIVRSIGYLIYIFTVFALYNSSITVYAYYLLIIYLIGFAGAVIYMLYGRETNNILIH</sequence>
<dbReference type="SUPFAM" id="SSF103473">
    <property type="entry name" value="MFS general substrate transporter"/>
    <property type="match status" value="1"/>
</dbReference>
<feature type="transmembrane region" description="Helical" evidence="9">
    <location>
        <begin position="272"/>
        <end position="290"/>
    </location>
</feature>
<dbReference type="RefSeq" id="WP_084272954.1">
    <property type="nucleotide sequence ID" value="NZ_FWYE01000003.1"/>
</dbReference>
<gene>
    <name evidence="11" type="ORF">SAMN02745355_1155</name>
</gene>
<name>A0A8G2FXF2_PICTO</name>
<evidence type="ECO:0000256" key="9">
    <source>
        <dbReference type="SAM" id="Phobius"/>
    </source>
</evidence>
<keyword evidence="6" id="KW-0769">Symport</keyword>
<evidence type="ECO:0000256" key="4">
    <source>
        <dbReference type="ARBA" id="ARBA00022475"/>
    </source>
</evidence>
<comment type="caution">
    <text evidence="11">The sequence shown here is derived from an EMBL/GenBank/DDBJ whole genome shotgun (WGS) entry which is preliminary data.</text>
</comment>